<dbReference type="PRINTS" id="PR00681">
    <property type="entry name" value="RIBOSOMALS1"/>
</dbReference>
<keyword evidence="2" id="KW-0687">Ribonucleoprotein</keyword>
<feature type="domain" description="S1 motif" evidence="1">
    <location>
        <begin position="296"/>
        <end position="363"/>
    </location>
</feature>
<dbReference type="GO" id="GO:0005840">
    <property type="term" value="C:ribosome"/>
    <property type="evidence" value="ECO:0007669"/>
    <property type="project" value="UniProtKB-KW"/>
</dbReference>
<dbReference type="PROSITE" id="PS50126">
    <property type="entry name" value="S1"/>
    <property type="match status" value="4"/>
</dbReference>
<dbReference type="InterPro" id="IPR012340">
    <property type="entry name" value="NA-bd_OB-fold"/>
</dbReference>
<sequence>MLAINNKKINSPIAQVIKAEPDLISFLREGDLVEAKILQKTPRAVYFDLGKFGTGVVYGVELLNAKGIIKDLNVGDTTFVKIIDLENENGHVELSLSGAYKQKNWQELKEFQEKEEVLTVKIIGANSGGLVANINEIKAFLPVSQLSNEHYPRVENGDRNKILEELRKFAGKEMKVKIIDLNPRANKLIISERGIIEANVRELLSQYKVGGVVSGIISGIADFGAFIRFIDQPAIEGLIPVFELDHRLVENPKEIVKLDEEVKAEIIEIKDGRVFLSLKSLKPDPWKTVKDKFQEKQEVSGLVYKYNPLGAYINLEHNLQALIHVAEFNSHEEMKKKLELGKTYQFIIESIKPEEKRILLRLWG</sequence>
<evidence type="ECO:0000313" key="3">
    <source>
        <dbReference type="Proteomes" id="UP000228949"/>
    </source>
</evidence>
<dbReference type="AlphaFoldDB" id="A0A2M7B6E4"/>
<dbReference type="EMBL" id="PEVJ01000002">
    <property type="protein sequence ID" value="PIU98683.1"/>
    <property type="molecule type" value="Genomic_DNA"/>
</dbReference>
<feature type="domain" description="S1 motif" evidence="1">
    <location>
        <begin position="30"/>
        <end position="97"/>
    </location>
</feature>
<dbReference type="PANTHER" id="PTHR47559">
    <property type="entry name" value="OS03G0844900 PROTEIN"/>
    <property type="match status" value="1"/>
</dbReference>
<dbReference type="SUPFAM" id="SSF50249">
    <property type="entry name" value="Nucleic acid-binding proteins"/>
    <property type="match status" value="4"/>
</dbReference>
<dbReference type="PANTHER" id="PTHR47559:SF1">
    <property type="entry name" value="OS03G0844900 PROTEIN"/>
    <property type="match status" value="1"/>
</dbReference>
<accession>A0A2M7B6E4</accession>
<organism evidence="2 3">
    <name type="scientific">Candidatus Wolfebacteria bacterium CG03_land_8_20_14_0_80_40_12</name>
    <dbReference type="NCBI Taxonomy" id="1975069"/>
    <lineage>
        <taxon>Bacteria</taxon>
        <taxon>Candidatus Wolfeibacteriota</taxon>
    </lineage>
</organism>
<dbReference type="Pfam" id="PF00575">
    <property type="entry name" value="S1"/>
    <property type="match status" value="3"/>
</dbReference>
<dbReference type="Gene3D" id="2.40.50.140">
    <property type="entry name" value="Nucleic acid-binding proteins"/>
    <property type="match status" value="4"/>
</dbReference>
<keyword evidence="2" id="KW-0689">Ribosomal protein</keyword>
<dbReference type="CDD" id="cd04465">
    <property type="entry name" value="S1_RPS1_repeat_ec2_hs2"/>
    <property type="match status" value="1"/>
</dbReference>
<name>A0A2M7B6E4_9BACT</name>
<dbReference type="SMART" id="SM00316">
    <property type="entry name" value="S1"/>
    <property type="match status" value="4"/>
</dbReference>
<dbReference type="Proteomes" id="UP000228949">
    <property type="component" value="Unassembled WGS sequence"/>
</dbReference>
<reference evidence="3" key="1">
    <citation type="submission" date="2017-09" db="EMBL/GenBank/DDBJ databases">
        <title>Depth-based differentiation of microbial function through sediment-hosted aquifers and enrichment of novel symbionts in the deep terrestrial subsurface.</title>
        <authorList>
            <person name="Probst A.J."/>
            <person name="Ladd B."/>
            <person name="Jarett J.K."/>
            <person name="Geller-Mcgrath D.E."/>
            <person name="Sieber C.M.K."/>
            <person name="Emerson J.B."/>
            <person name="Anantharaman K."/>
            <person name="Thomas B.C."/>
            <person name="Malmstrom R."/>
            <person name="Stieglmeier M."/>
            <person name="Klingl A."/>
            <person name="Woyke T."/>
            <person name="Ryan C.M."/>
            <person name="Banfield J.F."/>
        </authorList>
    </citation>
    <scope>NUCLEOTIDE SEQUENCE [LARGE SCALE GENOMIC DNA]</scope>
</reference>
<dbReference type="GO" id="GO:0003676">
    <property type="term" value="F:nucleic acid binding"/>
    <property type="evidence" value="ECO:0007669"/>
    <property type="project" value="InterPro"/>
</dbReference>
<dbReference type="InterPro" id="IPR003029">
    <property type="entry name" value="S1_domain"/>
</dbReference>
<feature type="domain" description="S1 motif" evidence="1">
    <location>
        <begin position="210"/>
        <end position="279"/>
    </location>
</feature>
<comment type="caution">
    <text evidence="2">The sequence shown here is derived from an EMBL/GenBank/DDBJ whole genome shotgun (WGS) entry which is preliminary data.</text>
</comment>
<protein>
    <submittedName>
        <fullName evidence="2">30S ribosomal protein S1</fullName>
    </submittedName>
</protein>
<proteinExistence type="predicted"/>
<evidence type="ECO:0000313" key="2">
    <source>
        <dbReference type="EMBL" id="PIU98683.1"/>
    </source>
</evidence>
<evidence type="ECO:0000259" key="1">
    <source>
        <dbReference type="PROSITE" id="PS50126"/>
    </source>
</evidence>
<feature type="domain" description="S1 motif" evidence="1">
    <location>
        <begin position="115"/>
        <end position="193"/>
    </location>
</feature>
<dbReference type="InterPro" id="IPR035104">
    <property type="entry name" value="Ribosomal_protein_S1-like"/>
</dbReference>
<dbReference type="InterPro" id="IPR052757">
    <property type="entry name" value="Ribosomal_protein_S1"/>
</dbReference>
<gene>
    <name evidence="2" type="ORF">COS61_00030</name>
</gene>